<feature type="domain" description="SH3" evidence="4">
    <location>
        <begin position="398"/>
        <end position="465"/>
    </location>
</feature>
<feature type="compositionally biased region" description="Low complexity" evidence="3">
    <location>
        <begin position="550"/>
        <end position="582"/>
    </location>
</feature>
<dbReference type="SMART" id="SM00454">
    <property type="entry name" value="SAM"/>
    <property type="match status" value="1"/>
</dbReference>
<dbReference type="InterPro" id="IPR000159">
    <property type="entry name" value="RA_dom"/>
</dbReference>
<accession>A0A9Q3GHJ9</accession>
<dbReference type="PROSITE" id="PS50200">
    <property type="entry name" value="RA"/>
    <property type="match status" value="1"/>
</dbReference>
<evidence type="ECO:0000313" key="7">
    <source>
        <dbReference type="EMBL" id="MBW0467409.1"/>
    </source>
</evidence>
<dbReference type="CDD" id="cd00174">
    <property type="entry name" value="SH3"/>
    <property type="match status" value="1"/>
</dbReference>
<dbReference type="PROSITE" id="PS50105">
    <property type="entry name" value="SAM_DOMAIN"/>
    <property type="match status" value="1"/>
</dbReference>
<feature type="compositionally biased region" description="Polar residues" evidence="3">
    <location>
        <begin position="220"/>
        <end position="267"/>
    </location>
</feature>
<dbReference type="PANTHER" id="PTHR24135:SF28">
    <property type="entry name" value="LD13733P"/>
    <property type="match status" value="1"/>
</dbReference>
<proteinExistence type="predicted"/>
<sequence>MSVLDWNEKQVNQFFLSLNLNCYEQSIKDHGITGDVLVHLDNELLKDIGIHSVGKRLAILKAIYKLKIRDDIPIEDGHWVPPLGDIEIDQSDDTQSTSSIYCSQQQNSSLSNSNPSINNIHPTDSLTNLILARDERIKSLESQVRSMKLELQSFVNRWVTSNPNSPNHLDSISSNTRHMTEDSIRQLVITDQSNPSPVLSQHSLAPTFDDSKSSHLHSPAPSTVTTPQDPSFNPSVTTTIVETKPTQPIPSTSSNSSTLKNRSTQSIRNEKNDPSNPYKNFRVTLEDPCYKVLPAALKKYKIKEHYKNYVLFICYGKQERCLSYEEKPLLLFQKLKEANQNPVFTLRHIKDIESPISIALTKHAQRKEKRSIILDSQKNQTAVNAQKRPPPNLSKVEEANGFCIAIYPYMSEGDEDFDVGVGDTFLITGKSKGWWVVNRDKGPETDKSESKQGWIPSGCVLETARSFTIGSSGKIDYFTSILPEEILSTSSSCYGLMEYRPKGPDEVGMKNGDQLKVYKRYNNWSYAINESRIDKPRGWAPSWLIGNRKQSSTLNSTSSSPSINSSPQSVNNVSSTSLTTSSEPILSVDDVGRDNHQENNQSSRQKEESKIKDNKTLEEIDEHHENKEPEKREGDNQNEELKNKVEILSSLPSKGLKTSEIVNRDQQNIQKNEGGSEAIHHSRNISIHHS</sequence>
<feature type="domain" description="SAM" evidence="5">
    <location>
        <begin position="6"/>
        <end position="69"/>
    </location>
</feature>
<dbReference type="SMART" id="SM00326">
    <property type="entry name" value="SH3"/>
    <property type="match status" value="2"/>
</dbReference>
<dbReference type="EMBL" id="AVOT02001573">
    <property type="protein sequence ID" value="MBW0467409.1"/>
    <property type="molecule type" value="Genomic_DNA"/>
</dbReference>
<dbReference type="InterPro" id="IPR001660">
    <property type="entry name" value="SAM"/>
</dbReference>
<reference evidence="7" key="1">
    <citation type="submission" date="2021-03" db="EMBL/GenBank/DDBJ databases">
        <title>Draft genome sequence of rust myrtle Austropuccinia psidii MF-1, a brazilian biotype.</title>
        <authorList>
            <person name="Quecine M.C."/>
            <person name="Pachon D.M.R."/>
            <person name="Bonatelli M.L."/>
            <person name="Correr F.H."/>
            <person name="Franceschini L.M."/>
            <person name="Leite T.F."/>
            <person name="Margarido G.R.A."/>
            <person name="Almeida C.A."/>
            <person name="Ferrarezi J.A."/>
            <person name="Labate C.A."/>
        </authorList>
    </citation>
    <scope>NUCLEOTIDE SEQUENCE</scope>
    <source>
        <strain evidence="7">MF-1</strain>
    </source>
</reference>
<name>A0A9Q3GHJ9_9BASI</name>
<dbReference type="Gene3D" id="2.30.30.40">
    <property type="entry name" value="SH3 Domains"/>
    <property type="match status" value="2"/>
</dbReference>
<dbReference type="SUPFAM" id="SSF47769">
    <property type="entry name" value="SAM/Pointed domain"/>
    <property type="match status" value="1"/>
</dbReference>
<feature type="region of interest" description="Disordered" evidence="3">
    <location>
        <begin position="95"/>
        <end position="118"/>
    </location>
</feature>
<dbReference type="SUPFAM" id="SSF50044">
    <property type="entry name" value="SH3-domain"/>
    <property type="match status" value="2"/>
</dbReference>
<dbReference type="InterPro" id="IPR051569">
    <property type="entry name" value="SHANK"/>
</dbReference>
<dbReference type="Gene3D" id="3.10.20.90">
    <property type="entry name" value="Phosphatidylinositol 3-kinase Catalytic Subunit, Chain A, domain 1"/>
    <property type="match status" value="1"/>
</dbReference>
<evidence type="ECO:0000259" key="4">
    <source>
        <dbReference type="PROSITE" id="PS50002"/>
    </source>
</evidence>
<dbReference type="AlphaFoldDB" id="A0A9Q3GHJ9"/>
<dbReference type="Proteomes" id="UP000765509">
    <property type="component" value="Unassembled WGS sequence"/>
</dbReference>
<protein>
    <submittedName>
        <fullName evidence="7">Uncharacterized protein</fullName>
    </submittedName>
</protein>
<dbReference type="OrthoDB" id="8883818at2759"/>
<evidence type="ECO:0000256" key="1">
    <source>
        <dbReference type="ARBA" id="ARBA00022443"/>
    </source>
</evidence>
<feature type="compositionally biased region" description="Basic residues" evidence="3">
    <location>
        <begin position="681"/>
        <end position="690"/>
    </location>
</feature>
<comment type="caution">
    <text evidence="7">The sequence shown here is derived from an EMBL/GenBank/DDBJ whole genome shotgun (WGS) entry which is preliminary data.</text>
</comment>
<dbReference type="Pfam" id="PF00018">
    <property type="entry name" value="SH3_1"/>
    <property type="match status" value="1"/>
</dbReference>
<dbReference type="SMART" id="SM00314">
    <property type="entry name" value="RA"/>
    <property type="match status" value="1"/>
</dbReference>
<feature type="compositionally biased region" description="Polar residues" evidence="3">
    <location>
        <begin position="660"/>
        <end position="673"/>
    </location>
</feature>
<dbReference type="Pfam" id="PF00788">
    <property type="entry name" value="RA"/>
    <property type="match status" value="1"/>
</dbReference>
<gene>
    <name evidence="7" type="ORF">O181_007124</name>
</gene>
<keyword evidence="8" id="KW-1185">Reference proteome</keyword>
<evidence type="ECO:0000313" key="8">
    <source>
        <dbReference type="Proteomes" id="UP000765509"/>
    </source>
</evidence>
<evidence type="ECO:0000259" key="5">
    <source>
        <dbReference type="PROSITE" id="PS50105"/>
    </source>
</evidence>
<keyword evidence="1 2" id="KW-0728">SH3 domain</keyword>
<dbReference type="SUPFAM" id="SSF54236">
    <property type="entry name" value="Ubiquitin-like"/>
    <property type="match status" value="1"/>
</dbReference>
<evidence type="ECO:0000256" key="3">
    <source>
        <dbReference type="SAM" id="MobiDB-lite"/>
    </source>
</evidence>
<evidence type="ECO:0000256" key="2">
    <source>
        <dbReference type="PROSITE-ProRule" id="PRU00192"/>
    </source>
</evidence>
<feature type="compositionally biased region" description="Polar residues" evidence="3">
    <location>
        <begin position="193"/>
        <end position="204"/>
    </location>
</feature>
<feature type="compositionally biased region" description="Basic and acidic residues" evidence="3">
    <location>
        <begin position="604"/>
        <end position="645"/>
    </location>
</feature>
<dbReference type="InterPro" id="IPR036028">
    <property type="entry name" value="SH3-like_dom_sf"/>
</dbReference>
<dbReference type="PANTHER" id="PTHR24135">
    <property type="entry name" value="SH3 AND MULTIPLE ANKYRIN REPEAT DOMAINS PROTEIN"/>
    <property type="match status" value="1"/>
</dbReference>
<dbReference type="PROSITE" id="PS50002">
    <property type="entry name" value="SH3"/>
    <property type="match status" value="1"/>
</dbReference>
<feature type="domain" description="Ras-associating" evidence="6">
    <location>
        <begin position="274"/>
        <end position="351"/>
    </location>
</feature>
<dbReference type="GO" id="GO:0007165">
    <property type="term" value="P:signal transduction"/>
    <property type="evidence" value="ECO:0007669"/>
    <property type="project" value="InterPro"/>
</dbReference>
<organism evidence="7 8">
    <name type="scientific">Austropuccinia psidii MF-1</name>
    <dbReference type="NCBI Taxonomy" id="1389203"/>
    <lineage>
        <taxon>Eukaryota</taxon>
        <taxon>Fungi</taxon>
        <taxon>Dikarya</taxon>
        <taxon>Basidiomycota</taxon>
        <taxon>Pucciniomycotina</taxon>
        <taxon>Pucciniomycetes</taxon>
        <taxon>Pucciniales</taxon>
        <taxon>Sphaerophragmiaceae</taxon>
        <taxon>Austropuccinia</taxon>
    </lineage>
</organism>
<dbReference type="InterPro" id="IPR029071">
    <property type="entry name" value="Ubiquitin-like_domsf"/>
</dbReference>
<dbReference type="Gene3D" id="1.10.150.50">
    <property type="entry name" value="Transcription Factor, Ets-1"/>
    <property type="match status" value="1"/>
</dbReference>
<evidence type="ECO:0000259" key="6">
    <source>
        <dbReference type="PROSITE" id="PS50200"/>
    </source>
</evidence>
<feature type="region of interest" description="Disordered" evidence="3">
    <location>
        <begin position="550"/>
        <end position="690"/>
    </location>
</feature>
<dbReference type="InterPro" id="IPR001452">
    <property type="entry name" value="SH3_domain"/>
</dbReference>
<feature type="region of interest" description="Disordered" evidence="3">
    <location>
        <begin position="193"/>
        <end position="279"/>
    </location>
</feature>
<dbReference type="CDD" id="cd01786">
    <property type="entry name" value="RA_STE50"/>
    <property type="match status" value="1"/>
</dbReference>
<dbReference type="Pfam" id="PF07647">
    <property type="entry name" value="SAM_2"/>
    <property type="match status" value="1"/>
</dbReference>
<dbReference type="InterPro" id="IPR013761">
    <property type="entry name" value="SAM/pointed_sf"/>
</dbReference>